<dbReference type="PANTHER" id="PTHR30348:SF13">
    <property type="entry name" value="UPF0759 PROTEIN YUNF"/>
    <property type="match status" value="1"/>
</dbReference>
<dbReference type="AlphaFoldDB" id="A0A378PLD2"/>
<dbReference type="EMBL" id="UGPW01000001">
    <property type="protein sequence ID" value="STY87582.1"/>
    <property type="molecule type" value="Genomic_DNA"/>
</dbReference>
<dbReference type="PANTHER" id="PTHR30348">
    <property type="entry name" value="UNCHARACTERIZED PROTEIN YECE"/>
    <property type="match status" value="1"/>
</dbReference>
<dbReference type="STRING" id="29433.MOVS_07650"/>
<evidence type="ECO:0000313" key="1">
    <source>
        <dbReference type="EMBL" id="STY87582.1"/>
    </source>
</evidence>
<protein>
    <submittedName>
        <fullName evidence="1">Protein of uncharacterized function DUF72</fullName>
    </submittedName>
</protein>
<gene>
    <name evidence="1" type="ORF">NCTC11227_01596</name>
</gene>
<accession>A0A378PLD2</accession>
<dbReference type="RefSeq" id="WP_084260669.1">
    <property type="nucleotide sequence ID" value="NZ_CP011158.1"/>
</dbReference>
<dbReference type="Gene3D" id="3.20.20.410">
    <property type="entry name" value="Protein of unknown function UPF0759"/>
    <property type="match status" value="1"/>
</dbReference>
<dbReference type="Proteomes" id="UP000255102">
    <property type="component" value="Unassembled WGS sequence"/>
</dbReference>
<organism evidence="1 2">
    <name type="scientific">Moraxella ovis</name>
    <dbReference type="NCBI Taxonomy" id="29433"/>
    <lineage>
        <taxon>Bacteria</taxon>
        <taxon>Pseudomonadati</taxon>
        <taxon>Pseudomonadota</taxon>
        <taxon>Gammaproteobacteria</taxon>
        <taxon>Moraxellales</taxon>
        <taxon>Moraxellaceae</taxon>
        <taxon>Moraxella</taxon>
    </lineage>
</organism>
<dbReference type="Pfam" id="PF01904">
    <property type="entry name" value="DUF72"/>
    <property type="match status" value="1"/>
</dbReference>
<dbReference type="InterPro" id="IPR036520">
    <property type="entry name" value="UPF0759_sf"/>
</dbReference>
<proteinExistence type="predicted"/>
<dbReference type="SUPFAM" id="SSF117396">
    <property type="entry name" value="TM1631-like"/>
    <property type="match status" value="1"/>
</dbReference>
<evidence type="ECO:0000313" key="2">
    <source>
        <dbReference type="Proteomes" id="UP000255102"/>
    </source>
</evidence>
<name>A0A378PLD2_9GAMM</name>
<reference evidence="1 2" key="1">
    <citation type="submission" date="2018-06" db="EMBL/GenBank/DDBJ databases">
        <authorList>
            <consortium name="Pathogen Informatics"/>
            <person name="Doyle S."/>
        </authorList>
    </citation>
    <scope>NUCLEOTIDE SEQUENCE [LARGE SCALE GENOMIC DNA]</scope>
    <source>
        <strain evidence="1 2">NCTC11227</strain>
    </source>
</reference>
<sequence>MKQSASRTTSKTAPTHHPLTDRVKPAIYIGTGGYSDTDLIGTLYPHHARPSDFLSYYANHYDCVEINSSFHAPIGRKALLGMQHKAAGRLKFSIKLHQSFSHTRTATAQTAKEFLQTVMPLGEHLAPLLLQFPHSFQRHPANRRYLGELVKWFAGYPLAIELRHPSWHIMPVFEHFLNSPDLIWVNADYPKGIGLPNTPFWSSHRTAYYRLHGNNHRWWHETTAKARHDYRYGEKGLDVIAGSIATNEQNFDEIFIYFQNTTNAHAFYDIKTLKHKLLALGLDAKSPHLVGQGDLFS</sequence>
<dbReference type="InterPro" id="IPR002763">
    <property type="entry name" value="DUF72"/>
</dbReference>